<dbReference type="GO" id="GO:0004252">
    <property type="term" value="F:serine-type endopeptidase activity"/>
    <property type="evidence" value="ECO:0007669"/>
    <property type="project" value="InterPro"/>
</dbReference>
<dbReference type="AlphaFoldDB" id="A0A8J2KIA3"/>
<comment type="caution">
    <text evidence="2">The sequence shown here is derived from an EMBL/GenBank/DDBJ whole genome shotgun (WGS) entry which is preliminary data.</text>
</comment>
<gene>
    <name evidence="2" type="ORF">AFUS01_LOCUS25998</name>
</gene>
<protein>
    <recommendedName>
        <fullName evidence="1">Peptidase S1 domain-containing protein</fullName>
    </recommendedName>
</protein>
<dbReference type="Proteomes" id="UP000708208">
    <property type="component" value="Unassembled WGS sequence"/>
</dbReference>
<evidence type="ECO:0000313" key="3">
    <source>
        <dbReference type="Proteomes" id="UP000708208"/>
    </source>
</evidence>
<proteinExistence type="predicted"/>
<organism evidence="2 3">
    <name type="scientific">Allacma fusca</name>
    <dbReference type="NCBI Taxonomy" id="39272"/>
    <lineage>
        <taxon>Eukaryota</taxon>
        <taxon>Metazoa</taxon>
        <taxon>Ecdysozoa</taxon>
        <taxon>Arthropoda</taxon>
        <taxon>Hexapoda</taxon>
        <taxon>Collembola</taxon>
        <taxon>Symphypleona</taxon>
        <taxon>Sminthuridae</taxon>
        <taxon>Allacma</taxon>
    </lineage>
</organism>
<sequence length="83" mass="8856">DPQDLTIVAGIVDLSNREDEVTIQVASAKIHESYNNPERSTCDGDGGGPLIAKDEARRPYLAGVVMAGQQSELKETTNGDVLD</sequence>
<keyword evidence="3" id="KW-1185">Reference proteome</keyword>
<name>A0A8J2KIA3_9HEXA</name>
<dbReference type="Pfam" id="PF00089">
    <property type="entry name" value="Trypsin"/>
    <property type="match status" value="1"/>
</dbReference>
<accession>A0A8J2KIA3</accession>
<evidence type="ECO:0000259" key="1">
    <source>
        <dbReference type="Pfam" id="PF00089"/>
    </source>
</evidence>
<dbReference type="GO" id="GO:0006508">
    <property type="term" value="P:proteolysis"/>
    <property type="evidence" value="ECO:0007669"/>
    <property type="project" value="InterPro"/>
</dbReference>
<reference evidence="2" key="1">
    <citation type="submission" date="2021-06" db="EMBL/GenBank/DDBJ databases">
        <authorList>
            <person name="Hodson N. C."/>
            <person name="Mongue J. A."/>
            <person name="Jaron S. K."/>
        </authorList>
    </citation>
    <scope>NUCLEOTIDE SEQUENCE</scope>
</reference>
<dbReference type="EMBL" id="CAJVCH010341342">
    <property type="protein sequence ID" value="CAG7815310.1"/>
    <property type="molecule type" value="Genomic_DNA"/>
</dbReference>
<dbReference type="InterPro" id="IPR001254">
    <property type="entry name" value="Trypsin_dom"/>
</dbReference>
<evidence type="ECO:0000313" key="2">
    <source>
        <dbReference type="EMBL" id="CAG7815310.1"/>
    </source>
</evidence>
<feature type="non-terminal residue" evidence="2">
    <location>
        <position position="83"/>
    </location>
</feature>
<feature type="domain" description="Peptidase S1" evidence="1">
    <location>
        <begin position="30"/>
        <end position="75"/>
    </location>
</feature>